<dbReference type="InterPro" id="IPR018934">
    <property type="entry name" value="RIO_dom"/>
</dbReference>
<dbReference type="SUPFAM" id="SSF56112">
    <property type="entry name" value="Protein kinase-like (PK-like)"/>
    <property type="match status" value="1"/>
</dbReference>
<dbReference type="FunFam" id="3.30.200.20:FF:000148">
    <property type="entry name" value="Serine/threonine-protein kinase RIO1"/>
    <property type="match status" value="1"/>
</dbReference>
<evidence type="ECO:0000256" key="11">
    <source>
        <dbReference type="ARBA" id="ARBA00022741"/>
    </source>
</evidence>
<dbReference type="GO" id="GO:0005524">
    <property type="term" value="F:ATP binding"/>
    <property type="evidence" value="ECO:0007669"/>
    <property type="project" value="UniProtKB-KW"/>
</dbReference>
<keyword evidence="14" id="KW-0067">ATP-binding</keyword>
<dbReference type="InterPro" id="IPR000687">
    <property type="entry name" value="RIO_kinase"/>
</dbReference>
<feature type="domain" description="RIO kinase" evidence="19">
    <location>
        <begin position="69"/>
        <end position="225"/>
    </location>
</feature>
<dbReference type="InterPro" id="IPR011009">
    <property type="entry name" value="Kinase-like_dom_sf"/>
</dbReference>
<evidence type="ECO:0000256" key="6">
    <source>
        <dbReference type="ARBA" id="ARBA00022490"/>
    </source>
</evidence>
<comment type="subcellular location">
    <subcellularLocation>
        <location evidence="2">Cytoplasm</location>
    </subcellularLocation>
</comment>
<evidence type="ECO:0000259" key="19">
    <source>
        <dbReference type="SMART" id="SM00090"/>
    </source>
</evidence>
<dbReference type="GO" id="GO:0016787">
    <property type="term" value="F:hydrolase activity"/>
    <property type="evidence" value="ECO:0007669"/>
    <property type="project" value="UniProtKB-KW"/>
</dbReference>
<dbReference type="EMBL" id="JAEFCI010001771">
    <property type="protein sequence ID" value="KAG5462690.1"/>
    <property type="molecule type" value="Genomic_DNA"/>
</dbReference>
<keyword evidence="12" id="KW-0418">Kinase</keyword>
<reference evidence="20 21" key="1">
    <citation type="journal article" name="Sci. Rep.">
        <title>Genome-scale phylogenetic analyses confirm Olpidium as the closest living zoosporic fungus to the non-flagellated, terrestrial fungi.</title>
        <authorList>
            <person name="Chang Y."/>
            <person name="Rochon D."/>
            <person name="Sekimoto S."/>
            <person name="Wang Y."/>
            <person name="Chovatia M."/>
            <person name="Sandor L."/>
            <person name="Salamov A."/>
            <person name="Grigoriev I.V."/>
            <person name="Stajich J.E."/>
            <person name="Spatafora J.W."/>
        </authorList>
    </citation>
    <scope>NUCLEOTIDE SEQUENCE [LARGE SCALE GENOMIC DNA]</scope>
    <source>
        <strain evidence="20">S191</strain>
    </source>
</reference>
<sequence>MRKADVHCCLCFCIQTNLSPPESENLAVGRSLPVIGELLFFDRHPPSRTSEQAFLYRSQTRFIRQKENDKADRATSEQVLDPRTRIILFKLLNRNVVYEINGCISTGKEANVYHAVTESGVHRAIKVYKTSILTFKDRDRYVTGEYRFRHGYSKRNPRKMVKVWAEKEMRNLKRLHSAGIPCPEPLLLRMHVLLMEFLGDRNGWAYPRLKDAQIDANKYPDLYWQL</sequence>
<dbReference type="AlphaFoldDB" id="A0A8H8A0H6"/>
<evidence type="ECO:0000256" key="12">
    <source>
        <dbReference type="ARBA" id="ARBA00022777"/>
    </source>
</evidence>
<protein>
    <recommendedName>
        <fullName evidence="5">Serine/threonine-protein kinase RIO1</fullName>
        <ecNumber evidence="4">2.7.11.1</ecNumber>
    </recommendedName>
    <alternativeName>
        <fullName evidence="18">Serine/threonine-protein kinase rio1</fullName>
    </alternativeName>
</protein>
<evidence type="ECO:0000256" key="10">
    <source>
        <dbReference type="ARBA" id="ARBA00022723"/>
    </source>
</evidence>
<evidence type="ECO:0000256" key="3">
    <source>
        <dbReference type="ARBA" id="ARBA00009196"/>
    </source>
</evidence>
<dbReference type="Proteomes" id="UP000673691">
    <property type="component" value="Unassembled WGS sequence"/>
</dbReference>
<keyword evidence="10" id="KW-0479">Metal-binding</keyword>
<evidence type="ECO:0000256" key="5">
    <source>
        <dbReference type="ARBA" id="ARBA00016038"/>
    </source>
</evidence>
<evidence type="ECO:0000256" key="1">
    <source>
        <dbReference type="ARBA" id="ARBA00001946"/>
    </source>
</evidence>
<comment type="catalytic activity">
    <reaction evidence="17">
        <text>L-seryl-[protein] + ATP = O-phospho-L-seryl-[protein] + ADP + H(+)</text>
        <dbReference type="Rhea" id="RHEA:17989"/>
        <dbReference type="Rhea" id="RHEA-COMP:9863"/>
        <dbReference type="Rhea" id="RHEA-COMP:11604"/>
        <dbReference type="ChEBI" id="CHEBI:15378"/>
        <dbReference type="ChEBI" id="CHEBI:29999"/>
        <dbReference type="ChEBI" id="CHEBI:30616"/>
        <dbReference type="ChEBI" id="CHEBI:83421"/>
        <dbReference type="ChEBI" id="CHEBI:456216"/>
        <dbReference type="EC" id="2.7.11.1"/>
    </reaction>
</comment>
<evidence type="ECO:0000256" key="13">
    <source>
        <dbReference type="ARBA" id="ARBA00022801"/>
    </source>
</evidence>
<comment type="cofactor">
    <cofactor evidence="1">
        <name>Mg(2+)</name>
        <dbReference type="ChEBI" id="CHEBI:18420"/>
    </cofactor>
</comment>
<dbReference type="GO" id="GO:0046872">
    <property type="term" value="F:metal ion binding"/>
    <property type="evidence" value="ECO:0007669"/>
    <property type="project" value="UniProtKB-KW"/>
</dbReference>
<comment type="catalytic activity">
    <reaction evidence="16">
        <text>L-threonyl-[protein] + ATP = O-phospho-L-threonyl-[protein] + ADP + H(+)</text>
        <dbReference type="Rhea" id="RHEA:46608"/>
        <dbReference type="Rhea" id="RHEA-COMP:11060"/>
        <dbReference type="Rhea" id="RHEA-COMP:11605"/>
        <dbReference type="ChEBI" id="CHEBI:15378"/>
        <dbReference type="ChEBI" id="CHEBI:30013"/>
        <dbReference type="ChEBI" id="CHEBI:30616"/>
        <dbReference type="ChEBI" id="CHEBI:61977"/>
        <dbReference type="ChEBI" id="CHEBI:456216"/>
        <dbReference type="EC" id="2.7.11.1"/>
    </reaction>
</comment>
<evidence type="ECO:0000256" key="4">
    <source>
        <dbReference type="ARBA" id="ARBA00012513"/>
    </source>
</evidence>
<evidence type="ECO:0000256" key="15">
    <source>
        <dbReference type="ARBA" id="ARBA00022842"/>
    </source>
</evidence>
<dbReference type="Pfam" id="PF01163">
    <property type="entry name" value="RIO1"/>
    <property type="match status" value="1"/>
</dbReference>
<keyword evidence="7" id="KW-0690">Ribosome biogenesis</keyword>
<comment type="similarity">
    <text evidence="3">Belongs to the protein kinase superfamily. RIO-type Ser/Thr kinase family.</text>
</comment>
<keyword evidence="6" id="KW-0963">Cytoplasm</keyword>
<keyword evidence="21" id="KW-1185">Reference proteome</keyword>
<evidence type="ECO:0000256" key="7">
    <source>
        <dbReference type="ARBA" id="ARBA00022517"/>
    </source>
</evidence>
<gene>
    <name evidence="20" type="ORF">BJ554DRAFT_4036</name>
</gene>
<keyword evidence="13" id="KW-0378">Hydrolase</keyword>
<evidence type="ECO:0000256" key="14">
    <source>
        <dbReference type="ARBA" id="ARBA00022840"/>
    </source>
</evidence>
<evidence type="ECO:0000256" key="16">
    <source>
        <dbReference type="ARBA" id="ARBA00047899"/>
    </source>
</evidence>
<dbReference type="OrthoDB" id="205248at2759"/>
<organism evidence="20 21">
    <name type="scientific">Olpidium bornovanus</name>
    <dbReference type="NCBI Taxonomy" id="278681"/>
    <lineage>
        <taxon>Eukaryota</taxon>
        <taxon>Fungi</taxon>
        <taxon>Fungi incertae sedis</taxon>
        <taxon>Olpidiomycota</taxon>
        <taxon>Olpidiomycotina</taxon>
        <taxon>Olpidiomycetes</taxon>
        <taxon>Olpidiales</taxon>
        <taxon>Olpidiaceae</taxon>
        <taxon>Olpidium</taxon>
    </lineage>
</organism>
<accession>A0A8H8A0H6</accession>
<dbReference type="GO" id="GO:0004674">
    <property type="term" value="F:protein serine/threonine kinase activity"/>
    <property type="evidence" value="ECO:0007669"/>
    <property type="project" value="UniProtKB-KW"/>
</dbReference>
<keyword evidence="8" id="KW-0723">Serine/threonine-protein kinase</keyword>
<dbReference type="GO" id="GO:0005737">
    <property type="term" value="C:cytoplasm"/>
    <property type="evidence" value="ECO:0007669"/>
    <property type="project" value="UniProtKB-SubCell"/>
</dbReference>
<comment type="caution">
    <text evidence="20">The sequence shown here is derived from an EMBL/GenBank/DDBJ whole genome shotgun (WGS) entry which is preliminary data.</text>
</comment>
<keyword evidence="11" id="KW-0547">Nucleotide-binding</keyword>
<dbReference type="SMART" id="SM00090">
    <property type="entry name" value="RIO"/>
    <property type="match status" value="1"/>
</dbReference>
<feature type="non-terminal residue" evidence="20">
    <location>
        <position position="226"/>
    </location>
</feature>
<keyword evidence="15" id="KW-0460">Magnesium</keyword>
<evidence type="ECO:0000256" key="8">
    <source>
        <dbReference type="ARBA" id="ARBA00022527"/>
    </source>
</evidence>
<keyword evidence="9" id="KW-0808">Transferase</keyword>
<dbReference type="GO" id="GO:0042254">
    <property type="term" value="P:ribosome biogenesis"/>
    <property type="evidence" value="ECO:0007669"/>
    <property type="project" value="UniProtKB-KW"/>
</dbReference>
<evidence type="ECO:0000256" key="17">
    <source>
        <dbReference type="ARBA" id="ARBA00048679"/>
    </source>
</evidence>
<dbReference type="Gene3D" id="3.30.200.20">
    <property type="entry name" value="Phosphorylase Kinase, domain 1"/>
    <property type="match status" value="1"/>
</dbReference>
<evidence type="ECO:0000256" key="9">
    <source>
        <dbReference type="ARBA" id="ARBA00022679"/>
    </source>
</evidence>
<dbReference type="EC" id="2.7.11.1" evidence="4"/>
<dbReference type="InterPro" id="IPR051272">
    <property type="entry name" value="RIO-type_Ser/Thr_kinase"/>
</dbReference>
<evidence type="ECO:0000313" key="21">
    <source>
        <dbReference type="Proteomes" id="UP000673691"/>
    </source>
</evidence>
<evidence type="ECO:0000256" key="18">
    <source>
        <dbReference type="ARBA" id="ARBA00068838"/>
    </source>
</evidence>
<proteinExistence type="inferred from homology"/>
<evidence type="ECO:0000256" key="2">
    <source>
        <dbReference type="ARBA" id="ARBA00004496"/>
    </source>
</evidence>
<name>A0A8H8A0H6_9FUNG</name>
<dbReference type="PANTHER" id="PTHR45723">
    <property type="entry name" value="SERINE/THREONINE-PROTEIN KINASE RIO1"/>
    <property type="match status" value="1"/>
</dbReference>
<evidence type="ECO:0000313" key="20">
    <source>
        <dbReference type="EMBL" id="KAG5462690.1"/>
    </source>
</evidence>